<keyword evidence="2" id="KW-1185">Reference proteome</keyword>
<accession>A0A9P6JYJ6</accession>
<dbReference type="EMBL" id="JAAAXW010000347">
    <property type="protein sequence ID" value="KAF9537946.1"/>
    <property type="molecule type" value="Genomic_DNA"/>
</dbReference>
<organism evidence="1 2">
    <name type="scientific">Mortierella hygrophila</name>
    <dbReference type="NCBI Taxonomy" id="979708"/>
    <lineage>
        <taxon>Eukaryota</taxon>
        <taxon>Fungi</taxon>
        <taxon>Fungi incertae sedis</taxon>
        <taxon>Mucoromycota</taxon>
        <taxon>Mortierellomycotina</taxon>
        <taxon>Mortierellomycetes</taxon>
        <taxon>Mortierellales</taxon>
        <taxon>Mortierellaceae</taxon>
        <taxon>Mortierella</taxon>
    </lineage>
</organism>
<comment type="caution">
    <text evidence="1">The sequence shown here is derived from an EMBL/GenBank/DDBJ whole genome shotgun (WGS) entry which is preliminary data.</text>
</comment>
<sequence length="74" mass="8491">MLDQNGLLRGPNCDMEPEFLDRKSEQIPVDEIPVRHVDNLKATHICTDTRVLQEASLLNNIKSITSLELVLHRR</sequence>
<name>A0A9P6JYJ6_9FUNG</name>
<reference evidence="1" key="1">
    <citation type="journal article" date="2020" name="Fungal Divers.">
        <title>Resolving the Mortierellaceae phylogeny through synthesis of multi-gene phylogenetics and phylogenomics.</title>
        <authorList>
            <person name="Vandepol N."/>
            <person name="Liber J."/>
            <person name="Desiro A."/>
            <person name="Na H."/>
            <person name="Kennedy M."/>
            <person name="Barry K."/>
            <person name="Grigoriev I.V."/>
            <person name="Miller A.N."/>
            <person name="O'Donnell K."/>
            <person name="Stajich J.E."/>
            <person name="Bonito G."/>
        </authorList>
    </citation>
    <scope>NUCLEOTIDE SEQUENCE</scope>
    <source>
        <strain evidence="1">NRRL 2591</strain>
    </source>
</reference>
<gene>
    <name evidence="1" type="ORF">EC957_007424</name>
</gene>
<evidence type="ECO:0000313" key="1">
    <source>
        <dbReference type="EMBL" id="KAF9537946.1"/>
    </source>
</evidence>
<evidence type="ECO:0000313" key="2">
    <source>
        <dbReference type="Proteomes" id="UP000723463"/>
    </source>
</evidence>
<dbReference type="Proteomes" id="UP000723463">
    <property type="component" value="Unassembled WGS sequence"/>
</dbReference>
<dbReference type="AlphaFoldDB" id="A0A9P6JYJ6"/>
<protein>
    <submittedName>
        <fullName evidence="1">Uncharacterized protein</fullName>
    </submittedName>
</protein>
<proteinExistence type="predicted"/>